<feature type="domain" description="Mur ligase central" evidence="5">
    <location>
        <begin position="47"/>
        <end position="237"/>
    </location>
</feature>
<dbReference type="Gene3D" id="3.40.1190.10">
    <property type="entry name" value="Mur-like, catalytic domain"/>
    <property type="match status" value="1"/>
</dbReference>
<dbReference type="InterPro" id="IPR013221">
    <property type="entry name" value="Mur_ligase_cen"/>
</dbReference>
<keyword evidence="4" id="KW-0472">Membrane</keyword>
<evidence type="ECO:0000313" key="6">
    <source>
        <dbReference type="EMBL" id="GLQ17584.1"/>
    </source>
</evidence>
<dbReference type="PANTHER" id="PTHR43024:SF1">
    <property type="entry name" value="UDP-N-ACETYLMURAMOYL-TRIPEPTIDE--D-ALANYL-D-ALANINE LIGASE"/>
    <property type="match status" value="1"/>
</dbReference>
<protein>
    <recommendedName>
        <fullName evidence="5">Mur ligase central domain-containing protein</fullName>
    </recommendedName>
</protein>
<keyword evidence="1" id="KW-0436">Ligase</keyword>
<keyword evidence="3" id="KW-0067">ATP-binding</keyword>
<dbReference type="EMBL" id="BSNI01000002">
    <property type="protein sequence ID" value="GLQ17584.1"/>
    <property type="molecule type" value="Genomic_DNA"/>
</dbReference>
<dbReference type="Gene3D" id="3.90.190.20">
    <property type="entry name" value="Mur ligase, C-terminal domain"/>
    <property type="match status" value="1"/>
</dbReference>
<name>A0ABQ5UQS1_9HYPH</name>
<keyword evidence="7" id="KW-1185">Reference proteome</keyword>
<comment type="caution">
    <text evidence="6">The sequence shown here is derived from an EMBL/GenBank/DDBJ whole genome shotgun (WGS) entry which is preliminary data.</text>
</comment>
<reference evidence="6" key="1">
    <citation type="journal article" date="2014" name="Int. J. Syst. Evol. Microbiol.">
        <title>Complete genome of a new Firmicutes species belonging to the dominant human colonic microbiota ('Ruminococcus bicirculans') reveals two chromosomes and a selective capacity to utilize plant glucans.</title>
        <authorList>
            <consortium name="NISC Comparative Sequencing Program"/>
            <person name="Wegmann U."/>
            <person name="Louis P."/>
            <person name="Goesmann A."/>
            <person name="Henrissat B."/>
            <person name="Duncan S.H."/>
            <person name="Flint H.J."/>
        </authorList>
    </citation>
    <scope>NUCLEOTIDE SEQUENCE</scope>
    <source>
        <strain evidence="6">NBRC 107169</strain>
    </source>
</reference>
<evidence type="ECO:0000256" key="3">
    <source>
        <dbReference type="ARBA" id="ARBA00022840"/>
    </source>
</evidence>
<dbReference type="PANTHER" id="PTHR43024">
    <property type="entry name" value="UDP-N-ACETYLMURAMOYL-TRIPEPTIDE--D-ALANYL-D-ALANINE LIGASE"/>
    <property type="match status" value="1"/>
</dbReference>
<feature type="transmembrane region" description="Helical" evidence="4">
    <location>
        <begin position="222"/>
        <end position="243"/>
    </location>
</feature>
<organism evidence="6 7">
    <name type="scientific">Maritalea porphyrae</name>
    <dbReference type="NCBI Taxonomy" id="880732"/>
    <lineage>
        <taxon>Bacteria</taxon>
        <taxon>Pseudomonadati</taxon>
        <taxon>Pseudomonadota</taxon>
        <taxon>Alphaproteobacteria</taxon>
        <taxon>Hyphomicrobiales</taxon>
        <taxon>Devosiaceae</taxon>
        <taxon>Maritalea</taxon>
    </lineage>
</organism>
<keyword evidence="4" id="KW-0812">Transmembrane</keyword>
<evidence type="ECO:0000256" key="1">
    <source>
        <dbReference type="ARBA" id="ARBA00022598"/>
    </source>
</evidence>
<reference evidence="6" key="2">
    <citation type="submission" date="2023-01" db="EMBL/GenBank/DDBJ databases">
        <title>Draft genome sequence of Maritalea porphyrae strain NBRC 107169.</title>
        <authorList>
            <person name="Sun Q."/>
            <person name="Mori K."/>
        </authorList>
    </citation>
    <scope>NUCLEOTIDE SEQUENCE</scope>
    <source>
        <strain evidence="6">NBRC 107169</strain>
    </source>
</reference>
<dbReference type="Proteomes" id="UP001161405">
    <property type="component" value="Unassembled WGS sequence"/>
</dbReference>
<evidence type="ECO:0000313" key="7">
    <source>
        <dbReference type="Proteomes" id="UP001161405"/>
    </source>
</evidence>
<dbReference type="SUPFAM" id="SSF53623">
    <property type="entry name" value="MurD-like peptide ligases, catalytic domain"/>
    <property type="match status" value="1"/>
</dbReference>
<proteinExistence type="predicted"/>
<dbReference type="InterPro" id="IPR051046">
    <property type="entry name" value="MurCDEF_CellWall_CoF430Synth"/>
</dbReference>
<keyword evidence="4" id="KW-1133">Transmembrane helix</keyword>
<evidence type="ECO:0000256" key="2">
    <source>
        <dbReference type="ARBA" id="ARBA00022741"/>
    </source>
</evidence>
<dbReference type="Pfam" id="PF08245">
    <property type="entry name" value="Mur_ligase_M"/>
    <property type="match status" value="1"/>
</dbReference>
<sequence>MLKQQFAAFAEALSEKLGPKWFRLVRPIERQRALRKLREKSPFLIGITGSSGKSTVSRLLGEILSEGYDRDVHLGHINNTERSVYRTLRKITRSNQTIVQEISAGGGPGYLDYLVDNIPLDVAVLTAIGSEHEEYFPSHDHIAVEKEKIVTALASGGIACLNVDDENVRKIAQTIRKDVRLISVSSKQEADVRAVVKTTNWKDRLSFDLEIAGARYFVQTRFVGTIVLPTILLVFAVLHGLGLPLEAAIRKLEEIEPIENRGDIGVAKSGHTFFLDSYKSPYWSTHAFFEDLPNLTEGKIVLVQGDVFFIGENEFQKHVELLEHALQTADLVIGTGSSFAAASKMQTEQGNNRIVACRTIDEVVECLRPHKDALIVLKSARKSKLWRAYQAFNEDVACKALTCMLKTECSRCTHLNG</sequence>
<keyword evidence="2" id="KW-0547">Nucleotide-binding</keyword>
<evidence type="ECO:0000259" key="5">
    <source>
        <dbReference type="Pfam" id="PF08245"/>
    </source>
</evidence>
<evidence type="ECO:0000256" key="4">
    <source>
        <dbReference type="SAM" id="Phobius"/>
    </source>
</evidence>
<dbReference type="SUPFAM" id="SSF53244">
    <property type="entry name" value="MurD-like peptide ligases, peptide-binding domain"/>
    <property type="match status" value="1"/>
</dbReference>
<gene>
    <name evidence="6" type="ORF">GCM10007879_18330</name>
</gene>
<dbReference type="InterPro" id="IPR036565">
    <property type="entry name" value="Mur-like_cat_sf"/>
</dbReference>
<accession>A0ABQ5UQS1</accession>
<dbReference type="InterPro" id="IPR036615">
    <property type="entry name" value="Mur_ligase_C_dom_sf"/>
</dbReference>
<dbReference type="RefSeq" id="WP_284363845.1">
    <property type="nucleotide sequence ID" value="NZ_BSNI01000002.1"/>
</dbReference>